<organism evidence="1 2">
    <name type="scientific">Neokomagataea tanensis</name>
    <dbReference type="NCBI Taxonomy" id="661191"/>
    <lineage>
        <taxon>Bacteria</taxon>
        <taxon>Pseudomonadati</taxon>
        <taxon>Pseudomonadota</taxon>
        <taxon>Alphaproteobacteria</taxon>
        <taxon>Acetobacterales</taxon>
        <taxon>Acetobacteraceae</taxon>
        <taxon>Neokomagataea</taxon>
    </lineage>
</organism>
<dbReference type="Proteomes" id="UP000317214">
    <property type="component" value="Chromosome"/>
</dbReference>
<gene>
    <name evidence="1" type="ORF">D5366_07200</name>
</gene>
<keyword evidence="1" id="KW-0969">Cilium</keyword>
<dbReference type="InterPro" id="IPR036679">
    <property type="entry name" value="FlgN-like_sf"/>
</dbReference>
<dbReference type="EMBL" id="CP032485">
    <property type="protein sequence ID" value="QDH25032.1"/>
    <property type="molecule type" value="Genomic_DNA"/>
</dbReference>
<reference evidence="1 2" key="1">
    <citation type="submission" date="2018-09" db="EMBL/GenBank/DDBJ databases">
        <title>The complete genome sequence of Neokomagataea tanensis NBRC 106556(T).</title>
        <authorList>
            <person name="Chua K.-O."/>
            <person name="See-Too W.-S."/>
            <person name="Hong K.-W."/>
            <person name="Yin W.-F."/>
            <person name="Chan K.-G."/>
        </authorList>
    </citation>
    <scope>NUCLEOTIDE SEQUENCE [LARGE SCALE GENOMIC DNA]</scope>
    <source>
        <strain evidence="2">AH13 \ NBRC 106556</strain>
    </source>
</reference>
<keyword evidence="1" id="KW-0282">Flagellum</keyword>
<dbReference type="OrthoDB" id="7275343at2"/>
<keyword evidence="1" id="KW-0966">Cell projection</keyword>
<name>A0A4Y6V4I3_9PROT</name>
<sequence>MNTIISRLAALLAILKSENSALEKANISAALALLPQKEAAAAALTEAIANVPQRDGAHTASPYQALLDEFEALSERNGELLHRAISAQRHVIELLTSSASQSEAQGYGQKGLYTPSHTNSNAPFFVSNA</sequence>
<keyword evidence="2" id="KW-1185">Reference proteome</keyword>
<accession>A0A4Y6V4I3</accession>
<dbReference type="AlphaFoldDB" id="A0A4Y6V4I3"/>
<dbReference type="RefSeq" id="WP_141492884.1">
    <property type="nucleotide sequence ID" value="NZ_CP032485.1"/>
</dbReference>
<evidence type="ECO:0000313" key="2">
    <source>
        <dbReference type="Proteomes" id="UP000317214"/>
    </source>
</evidence>
<dbReference type="KEGG" id="ntn:D5366_07200"/>
<dbReference type="GO" id="GO:0044780">
    <property type="term" value="P:bacterial-type flagellum assembly"/>
    <property type="evidence" value="ECO:0007669"/>
    <property type="project" value="InterPro"/>
</dbReference>
<protein>
    <submittedName>
        <fullName evidence="1">Flagellar protein FlgN</fullName>
    </submittedName>
</protein>
<dbReference type="SUPFAM" id="SSF140566">
    <property type="entry name" value="FlgN-like"/>
    <property type="match status" value="1"/>
</dbReference>
<evidence type="ECO:0000313" key="1">
    <source>
        <dbReference type="EMBL" id="QDH25032.1"/>
    </source>
</evidence>
<proteinExistence type="predicted"/>